<protein>
    <submittedName>
        <fullName evidence="2">DUF4153 domain-containing protein</fullName>
    </submittedName>
</protein>
<dbReference type="Pfam" id="PF13687">
    <property type="entry name" value="DUF4153"/>
    <property type="match status" value="1"/>
</dbReference>
<dbReference type="InterPro" id="IPR025291">
    <property type="entry name" value="DUF4153"/>
</dbReference>
<feature type="transmembrane region" description="Helical" evidence="1">
    <location>
        <begin position="176"/>
        <end position="197"/>
    </location>
</feature>
<organism evidence="2 3">
    <name type="scientific">Fuscovulum ytuae</name>
    <dbReference type="NCBI Taxonomy" id="3042299"/>
    <lineage>
        <taxon>Bacteria</taxon>
        <taxon>Pseudomonadati</taxon>
        <taxon>Pseudomonadota</taxon>
        <taxon>Alphaproteobacteria</taxon>
        <taxon>Rhodobacterales</taxon>
        <taxon>Paracoccaceae</taxon>
        <taxon>Fuscovulum</taxon>
    </lineage>
</organism>
<dbReference type="Proteomes" id="UP001230978">
    <property type="component" value="Chromosome"/>
</dbReference>
<feature type="transmembrane region" description="Helical" evidence="1">
    <location>
        <begin position="97"/>
        <end position="115"/>
    </location>
</feature>
<feature type="transmembrane region" description="Helical" evidence="1">
    <location>
        <begin position="209"/>
        <end position="228"/>
    </location>
</feature>
<feature type="transmembrane region" description="Helical" evidence="1">
    <location>
        <begin position="240"/>
        <end position="261"/>
    </location>
</feature>
<keyword evidence="3" id="KW-1185">Reference proteome</keyword>
<feature type="transmembrane region" description="Helical" evidence="1">
    <location>
        <begin position="38"/>
        <end position="58"/>
    </location>
</feature>
<dbReference type="RefSeq" id="WP_281469493.1">
    <property type="nucleotide sequence ID" value="NZ_CP124535.1"/>
</dbReference>
<keyword evidence="1" id="KW-0472">Membrane</keyword>
<accession>A0ABY8QAF6</accession>
<name>A0ABY8QAF6_9RHOB</name>
<feature type="transmembrane region" description="Helical" evidence="1">
    <location>
        <begin position="309"/>
        <end position="331"/>
    </location>
</feature>
<feature type="transmembrane region" description="Helical" evidence="1">
    <location>
        <begin position="65"/>
        <end position="85"/>
    </location>
</feature>
<evidence type="ECO:0000256" key="1">
    <source>
        <dbReference type="SAM" id="Phobius"/>
    </source>
</evidence>
<dbReference type="EMBL" id="CP124535">
    <property type="protein sequence ID" value="WGV17855.1"/>
    <property type="molecule type" value="Genomic_DNA"/>
</dbReference>
<evidence type="ECO:0000313" key="3">
    <source>
        <dbReference type="Proteomes" id="UP001230978"/>
    </source>
</evidence>
<feature type="transmembrane region" description="Helical" evidence="1">
    <location>
        <begin position="273"/>
        <end position="297"/>
    </location>
</feature>
<keyword evidence="1" id="KW-1133">Transmembrane helix</keyword>
<sequence length="582" mass="60377">MDILTLRRGLLALTGAIAGLSLWMLEDAALRGALTVRLHLPLSAFAVVFFGAVLGMAGPLRLRQAAVSAVPLAALVAGLIALVALRYPMPDAVRMEGLHWIAGFLIAVLPLPYLIARGATGGTSYPALFTSSWQLAVRVTAGWIFVGLVWAVIWLADAALALVGLGFLDWVMRAGGPLAGMATGAMLGVGVAVAWELSDVLSPMVILRLLRLLTVPVLAVMILFLVALPLRGLSQLPGGVSATGVLLALAMAAAGLIAVVIDQTDDEASSNPLLQISARVMAGLLPLPVALAGMALAERVGQHGWTPERVFAALAVLAGAGYGLAYLGAVLRGAGWAAHVRQANRVLALMVVGLAVLWLTPVIDAEGISARSQLARYAGGAVEVQDLDLSALERWGRSGEAALVQLEELAAEPDHAMLAQRLAARAAGGEAGALVMADDAEALLANLREVMPLQPEGATATRDLLLRAIPAVELQSWIDACRTPLPGTERAGCVFVVADFWTAEPGEEALILLREPQGFVRYEGLGMVAGKVQRRSVAALTGMLPDRAAGEALIAALQDAPAALTPVPMNLLGVAGGLLLLP</sequence>
<keyword evidence="1" id="KW-0812">Transmembrane</keyword>
<feature type="transmembrane region" description="Helical" evidence="1">
    <location>
        <begin position="135"/>
        <end position="156"/>
    </location>
</feature>
<evidence type="ECO:0000313" key="2">
    <source>
        <dbReference type="EMBL" id="WGV17855.1"/>
    </source>
</evidence>
<reference evidence="2 3" key="1">
    <citation type="submission" date="2023-04" db="EMBL/GenBank/DDBJ databases">
        <title>YMD61, complete Genome.</title>
        <authorList>
            <person name="Zhang J."/>
        </authorList>
    </citation>
    <scope>NUCLEOTIDE SEQUENCE [LARGE SCALE GENOMIC DNA]</scope>
    <source>
        <strain evidence="2 3">YMD61</strain>
    </source>
</reference>
<gene>
    <name evidence="2" type="ORF">QF092_08785</name>
</gene>
<proteinExistence type="predicted"/>
<feature type="transmembrane region" description="Helical" evidence="1">
    <location>
        <begin position="343"/>
        <end position="363"/>
    </location>
</feature>